<sequence>MARTRWFSGVQQSIENKYGISGSASGRGFERGIEPRRICHADLQGMMGPIGAGFVPSGEGFPPHLVFVSDARVVPTARFSARQQRGS</sequence>
<organism evidence="1 2">
    <name type="scientific">Phaeospirillum tilakii</name>
    <dbReference type="NCBI Taxonomy" id="741673"/>
    <lineage>
        <taxon>Bacteria</taxon>
        <taxon>Pseudomonadati</taxon>
        <taxon>Pseudomonadota</taxon>
        <taxon>Alphaproteobacteria</taxon>
        <taxon>Rhodospirillales</taxon>
        <taxon>Rhodospirillaceae</taxon>
        <taxon>Phaeospirillum</taxon>
    </lineage>
</organism>
<keyword evidence="2" id="KW-1185">Reference proteome</keyword>
<dbReference type="EMBL" id="JBHUIY010000075">
    <property type="protein sequence ID" value="MFD2235762.1"/>
    <property type="molecule type" value="Genomic_DNA"/>
</dbReference>
<protein>
    <submittedName>
        <fullName evidence="1">Uncharacterized protein</fullName>
    </submittedName>
</protein>
<gene>
    <name evidence="1" type="ORF">ACFSNB_18350</name>
</gene>
<dbReference type="RefSeq" id="WP_377319227.1">
    <property type="nucleotide sequence ID" value="NZ_JBHUIY010000075.1"/>
</dbReference>
<feature type="non-terminal residue" evidence="1">
    <location>
        <position position="87"/>
    </location>
</feature>
<comment type="caution">
    <text evidence="1">The sequence shown here is derived from an EMBL/GenBank/DDBJ whole genome shotgun (WGS) entry which is preliminary data.</text>
</comment>
<proteinExistence type="predicted"/>
<reference evidence="2" key="1">
    <citation type="journal article" date="2019" name="Int. J. Syst. Evol. Microbiol.">
        <title>The Global Catalogue of Microorganisms (GCM) 10K type strain sequencing project: providing services to taxonomists for standard genome sequencing and annotation.</title>
        <authorList>
            <consortium name="The Broad Institute Genomics Platform"/>
            <consortium name="The Broad Institute Genome Sequencing Center for Infectious Disease"/>
            <person name="Wu L."/>
            <person name="Ma J."/>
        </authorList>
    </citation>
    <scope>NUCLEOTIDE SEQUENCE [LARGE SCALE GENOMIC DNA]</scope>
    <source>
        <strain evidence="2">KCTC 15012</strain>
    </source>
</reference>
<dbReference type="Proteomes" id="UP001597296">
    <property type="component" value="Unassembled WGS sequence"/>
</dbReference>
<accession>A0ABW5CGL8</accession>
<evidence type="ECO:0000313" key="1">
    <source>
        <dbReference type="EMBL" id="MFD2235762.1"/>
    </source>
</evidence>
<name>A0ABW5CGL8_9PROT</name>
<evidence type="ECO:0000313" key="2">
    <source>
        <dbReference type="Proteomes" id="UP001597296"/>
    </source>
</evidence>